<evidence type="ECO:0000256" key="11">
    <source>
        <dbReference type="ARBA" id="ARBA00040810"/>
    </source>
</evidence>
<feature type="transmembrane region" description="Helical" evidence="14">
    <location>
        <begin position="265"/>
        <end position="283"/>
    </location>
</feature>
<comment type="similarity">
    <text evidence="14">Belongs to the UbiA prenyltransferase family. Protoheme IX farnesyltransferase subfamily.</text>
</comment>
<evidence type="ECO:0000256" key="2">
    <source>
        <dbReference type="ARBA" id="ARBA00004919"/>
    </source>
</evidence>
<dbReference type="HAMAP" id="MF_00154">
    <property type="entry name" value="CyoE_CtaB"/>
    <property type="match status" value="1"/>
</dbReference>
<reference evidence="15" key="1">
    <citation type="journal article" date="2021" name="bioRxiv">
        <title>Unraveling nitrogen, sulfur and carbon metabolic pathways and microbial community transcriptional responses to substrate deprivation and toxicity stresses in a bioreactor mimicking anoxic brackish coastal sediment conditions.</title>
        <authorList>
            <person name="Martins P.D."/>
            <person name="Echeveste M.J."/>
            <person name="Arshad A."/>
            <person name="Kurth J."/>
            <person name="Ouboter H."/>
            <person name="Jetten M.S.M."/>
            <person name="Welte C.U."/>
        </authorList>
    </citation>
    <scope>NUCLEOTIDE SEQUENCE</scope>
    <source>
        <strain evidence="15">MAG_39</strain>
    </source>
</reference>
<name>A0A953M1Z7_9BACT</name>
<evidence type="ECO:0000256" key="6">
    <source>
        <dbReference type="ARBA" id="ARBA00022692"/>
    </source>
</evidence>
<evidence type="ECO:0000313" key="15">
    <source>
        <dbReference type="EMBL" id="MBZ0157530.1"/>
    </source>
</evidence>
<evidence type="ECO:0000256" key="9">
    <source>
        <dbReference type="ARBA" id="ARBA00023136"/>
    </source>
</evidence>
<evidence type="ECO:0000256" key="10">
    <source>
        <dbReference type="ARBA" id="ARBA00030253"/>
    </source>
</evidence>
<evidence type="ECO:0000256" key="13">
    <source>
        <dbReference type="ARBA" id="ARBA00047690"/>
    </source>
</evidence>
<dbReference type="InterPro" id="IPR030470">
    <property type="entry name" value="UbiA_prenylTrfase_CS"/>
</dbReference>
<reference evidence="15" key="2">
    <citation type="submission" date="2021-08" db="EMBL/GenBank/DDBJ databases">
        <authorList>
            <person name="Dalcin Martins P."/>
        </authorList>
    </citation>
    <scope>NUCLEOTIDE SEQUENCE</scope>
    <source>
        <strain evidence="15">MAG_39</strain>
    </source>
</reference>
<evidence type="ECO:0000256" key="4">
    <source>
        <dbReference type="ARBA" id="ARBA00022475"/>
    </source>
</evidence>
<feature type="transmembrane region" description="Helical" evidence="14">
    <location>
        <begin position="18"/>
        <end position="35"/>
    </location>
</feature>
<dbReference type="PANTHER" id="PTHR43448">
    <property type="entry name" value="PROTOHEME IX FARNESYLTRANSFERASE, MITOCHONDRIAL"/>
    <property type="match status" value="1"/>
</dbReference>
<dbReference type="Proteomes" id="UP000705867">
    <property type="component" value="Unassembled WGS sequence"/>
</dbReference>
<feature type="transmembrane region" description="Helical" evidence="14">
    <location>
        <begin position="206"/>
        <end position="226"/>
    </location>
</feature>
<dbReference type="CDD" id="cd13957">
    <property type="entry name" value="PT_UbiA_Cox10"/>
    <property type="match status" value="1"/>
</dbReference>
<feature type="transmembrane region" description="Helical" evidence="14">
    <location>
        <begin position="83"/>
        <end position="102"/>
    </location>
</feature>
<keyword evidence="5 14" id="KW-0808">Transferase</keyword>
<evidence type="ECO:0000313" key="16">
    <source>
        <dbReference type="Proteomes" id="UP000705867"/>
    </source>
</evidence>
<evidence type="ECO:0000256" key="5">
    <source>
        <dbReference type="ARBA" id="ARBA00022679"/>
    </source>
</evidence>
<comment type="miscellaneous">
    <text evidence="14">Carbon 2 of the heme B porphyrin ring is defined according to the Fischer nomenclature.</text>
</comment>
<feature type="transmembrane region" description="Helical" evidence="14">
    <location>
        <begin position="232"/>
        <end position="253"/>
    </location>
</feature>
<evidence type="ECO:0000256" key="1">
    <source>
        <dbReference type="ARBA" id="ARBA00004651"/>
    </source>
</evidence>
<evidence type="ECO:0000256" key="14">
    <source>
        <dbReference type="HAMAP-Rule" id="MF_00154"/>
    </source>
</evidence>
<dbReference type="GO" id="GO:0008495">
    <property type="term" value="F:protoheme IX farnesyltransferase activity"/>
    <property type="evidence" value="ECO:0007669"/>
    <property type="project" value="UniProtKB-UniRule"/>
</dbReference>
<dbReference type="AlphaFoldDB" id="A0A953M1Z7"/>
<dbReference type="PANTHER" id="PTHR43448:SF7">
    <property type="entry name" value="4-HYDROXYBENZOATE SOLANESYLTRANSFERASE"/>
    <property type="match status" value="1"/>
</dbReference>
<proteinExistence type="inferred from homology"/>
<evidence type="ECO:0000256" key="7">
    <source>
        <dbReference type="ARBA" id="ARBA00022989"/>
    </source>
</evidence>
<accession>A0A953M1Z7</accession>
<comment type="pathway">
    <text evidence="2 14">Porphyrin-containing compound metabolism; heme O biosynthesis; heme O from protoheme: step 1/1.</text>
</comment>
<dbReference type="InterPro" id="IPR044878">
    <property type="entry name" value="UbiA_sf"/>
</dbReference>
<dbReference type="Pfam" id="PF01040">
    <property type="entry name" value="UbiA"/>
    <property type="match status" value="1"/>
</dbReference>
<keyword evidence="8 14" id="KW-0350">Heme biosynthesis</keyword>
<feature type="transmembrane region" description="Helical" evidence="14">
    <location>
        <begin position="41"/>
        <end position="62"/>
    </location>
</feature>
<sequence length="303" mass="32122">MKLHEIIRAYCALCKPRITLLSTASAAAGFLLAPHGGGRSLAGLTAGVLLLAGGSCALNHYMDRHLDRLMPRTWNRPLPAGRIRPCAALLFSLVLVAAGLLLLVRGSLAAAVLGAGTAFWYNCFYTYLKRKSAFAAVPGGVAGALPPAIGWVSAGGGLPGMELVAVCSLLFLWQIPHSWLLALQWGREYEGAGIPSVAALLSREQLTRVLFVWINAAAVTCLLIPLHAAAGSPVSCFLFIAAAAGLSLQGIRLFREDRDSGVYRAVFRGINFSMAQVMFLIILDKSGALGGLEQTVRTYLYGA</sequence>
<dbReference type="GO" id="GO:0005886">
    <property type="term" value="C:plasma membrane"/>
    <property type="evidence" value="ECO:0007669"/>
    <property type="project" value="UniProtKB-SubCell"/>
</dbReference>
<dbReference type="EMBL" id="JAIOIV010000119">
    <property type="protein sequence ID" value="MBZ0157530.1"/>
    <property type="molecule type" value="Genomic_DNA"/>
</dbReference>
<organism evidence="15 16">
    <name type="scientific">Candidatus Nitrobium versatile</name>
    <dbReference type="NCBI Taxonomy" id="2884831"/>
    <lineage>
        <taxon>Bacteria</taxon>
        <taxon>Pseudomonadati</taxon>
        <taxon>Nitrospirota</taxon>
        <taxon>Nitrospiria</taxon>
        <taxon>Nitrospirales</taxon>
        <taxon>Nitrospiraceae</taxon>
        <taxon>Candidatus Nitrobium</taxon>
    </lineage>
</organism>
<feature type="transmembrane region" description="Helical" evidence="14">
    <location>
        <begin position="133"/>
        <end position="151"/>
    </location>
</feature>
<comment type="subcellular location">
    <subcellularLocation>
        <location evidence="1 14">Cell membrane</location>
        <topology evidence="1 14">Multi-pass membrane protein</topology>
    </subcellularLocation>
</comment>
<dbReference type="GO" id="GO:0048034">
    <property type="term" value="P:heme O biosynthetic process"/>
    <property type="evidence" value="ECO:0007669"/>
    <property type="project" value="UniProtKB-UniRule"/>
</dbReference>
<dbReference type="Gene3D" id="1.10.357.140">
    <property type="entry name" value="UbiA prenyltransferase"/>
    <property type="match status" value="1"/>
</dbReference>
<comment type="caution">
    <text evidence="15">The sequence shown here is derived from an EMBL/GenBank/DDBJ whole genome shotgun (WGS) entry which is preliminary data.</text>
</comment>
<protein>
    <recommendedName>
        <fullName evidence="11 14">Protoheme IX farnesyltransferase</fullName>
        <ecNumber evidence="3 14">2.5.1.141</ecNumber>
    </recommendedName>
    <alternativeName>
        <fullName evidence="12 14">Heme B farnesyltransferase</fullName>
    </alternativeName>
    <alternativeName>
        <fullName evidence="10 14">Heme O synthase</fullName>
    </alternativeName>
</protein>
<comment type="catalytic activity">
    <reaction evidence="13 14">
        <text>heme b + (2E,6E)-farnesyl diphosphate + H2O = Fe(II)-heme o + diphosphate</text>
        <dbReference type="Rhea" id="RHEA:28070"/>
        <dbReference type="ChEBI" id="CHEBI:15377"/>
        <dbReference type="ChEBI" id="CHEBI:33019"/>
        <dbReference type="ChEBI" id="CHEBI:60344"/>
        <dbReference type="ChEBI" id="CHEBI:60530"/>
        <dbReference type="ChEBI" id="CHEBI:175763"/>
        <dbReference type="EC" id="2.5.1.141"/>
    </reaction>
</comment>
<feature type="transmembrane region" description="Helical" evidence="14">
    <location>
        <begin position="163"/>
        <end position="185"/>
    </location>
</feature>
<dbReference type="PROSITE" id="PS00943">
    <property type="entry name" value="UBIA"/>
    <property type="match status" value="1"/>
</dbReference>
<dbReference type="EC" id="2.5.1.141" evidence="3 14"/>
<evidence type="ECO:0000256" key="3">
    <source>
        <dbReference type="ARBA" id="ARBA00012292"/>
    </source>
</evidence>
<evidence type="ECO:0000256" key="8">
    <source>
        <dbReference type="ARBA" id="ARBA00023133"/>
    </source>
</evidence>
<gene>
    <name evidence="14" type="primary">ctaB</name>
    <name evidence="15" type="ORF">K8I29_15130</name>
</gene>
<keyword evidence="6 14" id="KW-0812">Transmembrane</keyword>
<dbReference type="InterPro" id="IPR006369">
    <property type="entry name" value="Protohaem_IX_farnesylTrfase"/>
</dbReference>
<keyword evidence="7 14" id="KW-1133">Transmembrane helix</keyword>
<evidence type="ECO:0000256" key="12">
    <source>
        <dbReference type="ARBA" id="ARBA00042475"/>
    </source>
</evidence>
<feature type="transmembrane region" description="Helical" evidence="14">
    <location>
        <begin position="108"/>
        <end position="128"/>
    </location>
</feature>
<dbReference type="InterPro" id="IPR000537">
    <property type="entry name" value="UbiA_prenyltransferase"/>
</dbReference>
<keyword evidence="9 14" id="KW-0472">Membrane</keyword>
<comment type="function">
    <text evidence="14">Converts heme B (protoheme IX) to heme O by substitution of the vinyl group on carbon 2 of heme B porphyrin ring with a hydroxyethyl farnesyl side group.</text>
</comment>
<keyword evidence="4 14" id="KW-1003">Cell membrane</keyword>